<keyword evidence="5" id="KW-0158">Chromosome</keyword>
<dbReference type="Gene3D" id="3.40.50.300">
    <property type="entry name" value="P-loop containing nucleotide triphosphate hydrolases"/>
    <property type="match status" value="1"/>
</dbReference>
<evidence type="ECO:0000259" key="23">
    <source>
        <dbReference type="PROSITE" id="PS51192"/>
    </source>
</evidence>
<evidence type="ECO:0000313" key="26">
    <source>
        <dbReference type="EMBL" id="PVD34662.1"/>
    </source>
</evidence>
<feature type="compositionally biased region" description="Basic and acidic residues" evidence="22">
    <location>
        <begin position="463"/>
        <end position="477"/>
    </location>
</feature>
<evidence type="ECO:0000256" key="10">
    <source>
        <dbReference type="ARBA" id="ARBA00022771"/>
    </source>
</evidence>
<keyword evidence="12" id="KW-0347">Helicase</keyword>
<dbReference type="InterPro" id="IPR027417">
    <property type="entry name" value="P-loop_NTPase"/>
</dbReference>
<comment type="similarity">
    <text evidence="3">Belongs to the SNF2/RAD54 helicase family.</text>
</comment>
<organism evidence="26 27">
    <name type="scientific">Pomacea canaliculata</name>
    <name type="common">Golden apple snail</name>
    <dbReference type="NCBI Taxonomy" id="400727"/>
    <lineage>
        <taxon>Eukaryota</taxon>
        <taxon>Metazoa</taxon>
        <taxon>Spiralia</taxon>
        <taxon>Lophotrochozoa</taxon>
        <taxon>Mollusca</taxon>
        <taxon>Gastropoda</taxon>
        <taxon>Caenogastropoda</taxon>
        <taxon>Architaenioglossa</taxon>
        <taxon>Ampullarioidea</taxon>
        <taxon>Ampullariidae</taxon>
        <taxon>Pomacea</taxon>
    </lineage>
</organism>
<feature type="compositionally biased region" description="Acidic residues" evidence="22">
    <location>
        <begin position="794"/>
        <end position="815"/>
    </location>
</feature>
<feature type="compositionally biased region" description="Polar residues" evidence="22">
    <location>
        <begin position="437"/>
        <end position="462"/>
    </location>
</feature>
<dbReference type="Gene3D" id="3.30.40.10">
    <property type="entry name" value="Zinc/RING finger domain, C3HC4 (zinc finger)"/>
    <property type="match status" value="1"/>
</dbReference>
<feature type="compositionally biased region" description="Low complexity" evidence="22">
    <location>
        <begin position="1971"/>
        <end position="1983"/>
    </location>
</feature>
<accession>A0A2T7PMM7</accession>
<dbReference type="InterPro" id="IPR038718">
    <property type="entry name" value="SNF2-like_sf"/>
</dbReference>
<dbReference type="GO" id="GO:0003678">
    <property type="term" value="F:DNA helicase activity"/>
    <property type="evidence" value="ECO:0007669"/>
    <property type="project" value="UniProtKB-EC"/>
</dbReference>
<dbReference type="SMART" id="SM00490">
    <property type="entry name" value="HELICc"/>
    <property type="match status" value="1"/>
</dbReference>
<keyword evidence="15" id="KW-0779">Telomere</keyword>
<keyword evidence="18" id="KW-0539">Nucleus</keyword>
<keyword evidence="7" id="KW-0479">Metal-binding</keyword>
<feature type="compositionally biased region" description="Basic and acidic residues" evidence="22">
    <location>
        <begin position="594"/>
        <end position="608"/>
    </location>
</feature>
<dbReference type="PROSITE" id="PS51533">
    <property type="entry name" value="ADD"/>
    <property type="match status" value="1"/>
</dbReference>
<keyword evidence="27" id="KW-1185">Reference proteome</keyword>
<evidence type="ECO:0000259" key="25">
    <source>
        <dbReference type="PROSITE" id="PS51533"/>
    </source>
</evidence>
<feature type="compositionally biased region" description="Acidic residues" evidence="22">
    <location>
        <begin position="879"/>
        <end position="898"/>
    </location>
</feature>
<dbReference type="OrthoDB" id="2020972at2759"/>
<dbReference type="SMART" id="SM00487">
    <property type="entry name" value="DEXDc"/>
    <property type="match status" value="1"/>
</dbReference>
<dbReference type="PROSITE" id="PS51194">
    <property type="entry name" value="HELICASE_CTER"/>
    <property type="match status" value="1"/>
</dbReference>
<evidence type="ECO:0000256" key="22">
    <source>
        <dbReference type="SAM" id="MobiDB-lite"/>
    </source>
</evidence>
<dbReference type="PROSITE" id="PS51192">
    <property type="entry name" value="HELICASE_ATP_BIND_1"/>
    <property type="match status" value="1"/>
</dbReference>
<dbReference type="PANTHER" id="PTHR45797:SF3">
    <property type="entry name" value="TRANSCRIPTIONAL REGULATOR ATRX HOMOLOG"/>
    <property type="match status" value="1"/>
</dbReference>
<feature type="region of interest" description="Disordered" evidence="22">
    <location>
        <begin position="1441"/>
        <end position="1525"/>
    </location>
</feature>
<dbReference type="CDD" id="cd11726">
    <property type="entry name" value="ADDz_ATRX"/>
    <property type="match status" value="1"/>
</dbReference>
<dbReference type="InterPro" id="IPR011011">
    <property type="entry name" value="Znf_FYVE_PHD"/>
</dbReference>
<dbReference type="EC" id="3.6.4.12" evidence="4"/>
<feature type="compositionally biased region" description="Acidic residues" evidence="22">
    <location>
        <begin position="843"/>
        <end position="861"/>
    </location>
</feature>
<evidence type="ECO:0000256" key="20">
    <source>
        <dbReference type="ARBA" id="ARBA00043074"/>
    </source>
</evidence>
<comment type="catalytic activity">
    <reaction evidence="21">
        <text>ATP + H2O = ADP + phosphate + H(+)</text>
        <dbReference type="Rhea" id="RHEA:13065"/>
        <dbReference type="ChEBI" id="CHEBI:15377"/>
        <dbReference type="ChEBI" id="CHEBI:15378"/>
        <dbReference type="ChEBI" id="CHEBI:30616"/>
        <dbReference type="ChEBI" id="CHEBI:43474"/>
        <dbReference type="ChEBI" id="CHEBI:456216"/>
        <dbReference type="EC" id="3.6.4.12"/>
    </reaction>
</comment>
<keyword evidence="17" id="KW-0234">DNA repair</keyword>
<feature type="compositionally biased region" description="Acidic residues" evidence="22">
    <location>
        <begin position="953"/>
        <end position="963"/>
    </location>
</feature>
<evidence type="ECO:0000256" key="8">
    <source>
        <dbReference type="ARBA" id="ARBA00022741"/>
    </source>
</evidence>
<dbReference type="Pfam" id="PF00176">
    <property type="entry name" value="SNF2-rel_dom"/>
    <property type="match status" value="1"/>
</dbReference>
<dbReference type="GO" id="GO:0016887">
    <property type="term" value="F:ATP hydrolysis activity"/>
    <property type="evidence" value="ECO:0007669"/>
    <property type="project" value="InterPro"/>
</dbReference>
<dbReference type="CDD" id="cd18793">
    <property type="entry name" value="SF2_C_SNF"/>
    <property type="match status" value="1"/>
</dbReference>
<dbReference type="SUPFAM" id="SSF57903">
    <property type="entry name" value="FYVE/PHD zinc finger"/>
    <property type="match status" value="1"/>
</dbReference>
<keyword evidence="14" id="KW-0067">ATP-binding</keyword>
<dbReference type="InterPro" id="IPR000330">
    <property type="entry name" value="SNF2_N"/>
</dbReference>
<feature type="region of interest" description="Disordered" evidence="22">
    <location>
        <begin position="503"/>
        <end position="570"/>
    </location>
</feature>
<feature type="compositionally biased region" description="Basic residues" evidence="22">
    <location>
        <begin position="666"/>
        <end position="686"/>
    </location>
</feature>
<evidence type="ECO:0000256" key="7">
    <source>
        <dbReference type="ARBA" id="ARBA00022723"/>
    </source>
</evidence>
<dbReference type="SUPFAM" id="SSF52540">
    <property type="entry name" value="P-loop containing nucleoside triphosphate hydrolases"/>
    <property type="match status" value="2"/>
</dbReference>
<feature type="compositionally biased region" description="Basic and acidic residues" evidence="22">
    <location>
        <begin position="736"/>
        <end position="793"/>
    </location>
</feature>
<feature type="compositionally biased region" description="Basic residues" evidence="22">
    <location>
        <begin position="983"/>
        <end position="1004"/>
    </location>
</feature>
<feature type="compositionally biased region" description="Basic and acidic residues" evidence="22">
    <location>
        <begin position="357"/>
        <end position="372"/>
    </location>
</feature>
<feature type="domain" description="Helicase ATP-binding" evidence="23">
    <location>
        <begin position="1126"/>
        <end position="1311"/>
    </location>
</feature>
<feature type="domain" description="PHD-type" evidence="25">
    <location>
        <begin position="78"/>
        <end position="214"/>
    </location>
</feature>
<dbReference type="Proteomes" id="UP000245119">
    <property type="component" value="Linkage Group LG3"/>
</dbReference>
<dbReference type="Pfam" id="PF00271">
    <property type="entry name" value="Helicase_C"/>
    <property type="match status" value="1"/>
</dbReference>
<evidence type="ECO:0000256" key="14">
    <source>
        <dbReference type="ARBA" id="ARBA00022840"/>
    </source>
</evidence>
<keyword evidence="11" id="KW-0378">Hydrolase</keyword>
<keyword evidence="10" id="KW-0863">Zinc-finger</keyword>
<evidence type="ECO:0000256" key="12">
    <source>
        <dbReference type="ARBA" id="ARBA00022806"/>
    </source>
</evidence>
<feature type="compositionally biased region" description="Polar residues" evidence="22">
    <location>
        <begin position="612"/>
        <end position="621"/>
    </location>
</feature>
<feature type="compositionally biased region" description="Acidic residues" evidence="22">
    <location>
        <begin position="522"/>
        <end position="537"/>
    </location>
</feature>
<evidence type="ECO:0000256" key="18">
    <source>
        <dbReference type="ARBA" id="ARBA00023242"/>
    </source>
</evidence>
<feature type="compositionally biased region" description="Gly residues" evidence="22">
    <location>
        <begin position="1959"/>
        <end position="1970"/>
    </location>
</feature>
<keyword evidence="16" id="KW-0238">DNA-binding</keyword>
<feature type="compositionally biased region" description="Basic and acidic residues" evidence="22">
    <location>
        <begin position="1497"/>
        <end position="1517"/>
    </location>
</feature>
<evidence type="ECO:0000256" key="21">
    <source>
        <dbReference type="ARBA" id="ARBA00047995"/>
    </source>
</evidence>
<keyword evidence="6" id="KW-0597">Phosphoprotein</keyword>
<evidence type="ECO:0000256" key="16">
    <source>
        <dbReference type="ARBA" id="ARBA00023125"/>
    </source>
</evidence>
<comment type="subcellular location">
    <subcellularLocation>
        <location evidence="2">Chromosome</location>
        <location evidence="2">Telomere</location>
    </subcellularLocation>
    <subcellularLocation>
        <location evidence="1">Nucleus</location>
    </subcellularLocation>
</comment>
<dbReference type="GO" id="GO:0005634">
    <property type="term" value="C:nucleus"/>
    <property type="evidence" value="ECO:0007669"/>
    <property type="project" value="UniProtKB-SubCell"/>
</dbReference>
<dbReference type="Pfam" id="PF17981">
    <property type="entry name" value="ADD_ATRX"/>
    <property type="match status" value="1"/>
</dbReference>
<dbReference type="InterPro" id="IPR049730">
    <property type="entry name" value="SNF2/RAD54-like_C"/>
</dbReference>
<evidence type="ECO:0000256" key="9">
    <source>
        <dbReference type="ARBA" id="ARBA00022763"/>
    </source>
</evidence>
<dbReference type="GO" id="GO:0003677">
    <property type="term" value="F:DNA binding"/>
    <property type="evidence" value="ECO:0007669"/>
    <property type="project" value="UniProtKB-KW"/>
</dbReference>
<comment type="caution">
    <text evidence="26">The sequence shown here is derived from an EMBL/GenBank/DDBJ whole genome shotgun (WGS) entry which is preliminary data.</text>
</comment>
<feature type="compositionally biased region" description="Basic and acidic residues" evidence="22">
    <location>
        <begin position="538"/>
        <end position="561"/>
    </location>
</feature>
<evidence type="ECO:0000256" key="17">
    <source>
        <dbReference type="ARBA" id="ARBA00023204"/>
    </source>
</evidence>
<feature type="compositionally biased region" description="Basic and acidic residues" evidence="22">
    <location>
        <begin position="406"/>
        <end position="436"/>
    </location>
</feature>
<feature type="compositionally biased region" description="Acidic residues" evidence="22">
    <location>
        <begin position="694"/>
        <end position="708"/>
    </location>
</feature>
<feature type="compositionally biased region" description="Basic and acidic residues" evidence="22">
    <location>
        <begin position="1032"/>
        <end position="1071"/>
    </location>
</feature>
<evidence type="ECO:0000256" key="15">
    <source>
        <dbReference type="ARBA" id="ARBA00022895"/>
    </source>
</evidence>
<evidence type="ECO:0000313" key="27">
    <source>
        <dbReference type="Proteomes" id="UP000245119"/>
    </source>
</evidence>
<dbReference type="FunFam" id="3.40.50.10810:FF:000011">
    <property type="entry name" value="Transcriptional regulator ATRX homolog"/>
    <property type="match status" value="1"/>
</dbReference>
<dbReference type="InterPro" id="IPR014001">
    <property type="entry name" value="Helicase_ATP-bd"/>
</dbReference>
<feature type="compositionally biased region" description="Low complexity" evidence="22">
    <location>
        <begin position="1459"/>
        <end position="1474"/>
    </location>
</feature>
<dbReference type="GO" id="GO:0140719">
    <property type="term" value="P:constitutive heterochromatin formation"/>
    <property type="evidence" value="ECO:0007669"/>
    <property type="project" value="UniProtKB-ARBA"/>
</dbReference>
<evidence type="ECO:0000256" key="3">
    <source>
        <dbReference type="ARBA" id="ARBA00007025"/>
    </source>
</evidence>
<feature type="compositionally biased region" description="Acidic residues" evidence="22">
    <location>
        <begin position="1010"/>
        <end position="1019"/>
    </location>
</feature>
<dbReference type="Gene3D" id="3.40.50.10810">
    <property type="entry name" value="Tandem AAA-ATPase domain"/>
    <property type="match status" value="1"/>
</dbReference>
<feature type="compositionally biased region" description="Basic and acidic residues" evidence="22">
    <location>
        <begin position="823"/>
        <end position="842"/>
    </location>
</feature>
<dbReference type="InterPro" id="IPR044574">
    <property type="entry name" value="ARIP4-like"/>
</dbReference>
<dbReference type="GO" id="GO:0008270">
    <property type="term" value="F:zinc ion binding"/>
    <property type="evidence" value="ECO:0007669"/>
    <property type="project" value="UniProtKB-KW"/>
</dbReference>
<feature type="region of interest" description="Disordered" evidence="22">
    <location>
        <begin position="14"/>
        <end position="46"/>
    </location>
</feature>
<proteinExistence type="inferred from homology"/>
<evidence type="ECO:0000256" key="1">
    <source>
        <dbReference type="ARBA" id="ARBA00004123"/>
    </source>
</evidence>
<dbReference type="GO" id="GO:0005524">
    <property type="term" value="F:ATP binding"/>
    <property type="evidence" value="ECO:0007669"/>
    <property type="project" value="UniProtKB-KW"/>
</dbReference>
<evidence type="ECO:0000256" key="2">
    <source>
        <dbReference type="ARBA" id="ARBA00004574"/>
    </source>
</evidence>
<keyword evidence="13" id="KW-0862">Zinc</keyword>
<protein>
    <recommendedName>
        <fullName evidence="4">DNA helicase</fullName>
        <ecNumber evidence="4">3.6.4.12</ecNumber>
    </recommendedName>
    <alternativeName>
        <fullName evidence="19">ATP-dependent helicase ATRX</fullName>
    </alternativeName>
    <alternativeName>
        <fullName evidence="20">X-linked nuclear protein</fullName>
    </alternativeName>
</protein>
<dbReference type="STRING" id="400727.A0A2T7PMM7"/>
<dbReference type="PANTHER" id="PTHR45797">
    <property type="entry name" value="RAD54-LIKE"/>
    <property type="match status" value="1"/>
</dbReference>
<evidence type="ECO:0000256" key="13">
    <source>
        <dbReference type="ARBA" id="ARBA00022833"/>
    </source>
</evidence>
<feature type="domain" description="Helicase C-terminal" evidence="24">
    <location>
        <begin position="1557"/>
        <end position="1739"/>
    </location>
</feature>
<keyword evidence="9" id="KW-0227">DNA damage</keyword>
<feature type="compositionally biased region" description="Acidic residues" evidence="22">
    <location>
        <begin position="21"/>
        <end position="39"/>
    </location>
</feature>
<sequence length="1996" mass="225383">MPLKVCLALGPASTKKVGIDDSSDENVEILSDPDSELSDDSGKKKMEALPEGTVVVQPEPVQEKKIRFRGPEFKGSNKKGCVAVLENLFCTACGKQVNPWKKGMLKKHKELKVLICRKCWNFLGSGEIAKDEDGMDEQCRWCGEGGRLTICDKCPRAFCKGCVMRNFGRAAFTAITETENWECYFCDPLPLEELRNQCLAVFDTISASDEKKSFRCAETSGQLPSSSLGPKTESEVEEDSVLTVTSQLYEATSTFRQVLKSVQQTSGIQNGGEKQMQDDEVQTIFTVPSDLNDQQRKQHCAKILKKGLHIYISSLGKIISINSKKNSKRDTGHDLPSADAKPNNSANVNEASDAVDSDSRKQDEKSVKENIKAKKTTKQVVKADGRGKSSLCRQSKQEQGHGSPCHQKEKKGCNDVDDKEKIEENSVEQEPEKVTQDKSSFLDASQEKLSISSEPKGNVQQFKSEKDDSAHSKKSSQDDGQQEENVLAKFELIQELAEEFCKESSSASNVKEDEVEDKCNIDSDDDDLPCVTFEIDEDKNVEGKKQNRPNQREKQQRENSVEPKAFSDISDCDVVEGSKSASCKSMVVKIKMAKEDHEKETADFHGWEDLDSGSSIDIFTSSEDENESRNKQRRRKAKNSLSSVKGKKKAVEHEGSGDETDEKTKFLSKRRVKNTPKKDAHRKHSSNGRNTNIGDEDSGDGDNGDGDNGDGVCSDTEPKNRNRKTVPSKNSFDDVAIERKENHREVSDEEKEKSDLEKFSQDGEEKRSKKELDLSREAAQLEKEVDALIREIVDDSEDSSEEEEEELNDEDEDDETVKQISESPEKQVKVIADDLENELAKEDMEEQMEDEDINDESESSSESDIGVVRRRKGQKGDEVKEDNEAKEEDAVEDDDSDFEPVAARKRFRNKLLEEKLAASDSESDINTQKKSRKRKKKDSDEENYASEESQSSSDEDGDDDVDSDAAGTTGEDASDDSMAEGKKKGKGKRKTKGKDKGKKRKRIKTKDSSSEQEDPDGEGSGDKASRKKIRKLMSDRKLADDTKAAAKAEEERRKRVSEKQKKFNRTETKEVGEGKAPITTKLILEVDEKTDEPLIQVDSKLICKLKPHQVEAVQFMWDCLYESLERTKKDEGSGCILAHCMGLGKTLSVVTFIHTLLTHAKVTKVKTCLVVCPLNTVLNWVNEWQMWFEENEKLTVYEMASIKQNWSRADVLEEWHNNGGIMIMGYEMLRNLSQGSRVRNKKQKAIFAKTLLNPGPDVVVCDEGHIMKNAASALSKAMNQIKTHRRIVLTGTPLQNNLIEYHCMVDFVKPNLLGTRKEFANRFVNPITNGQHSDSTQRDVRIMKARAHILHELLAGCVQRRDYSALTKFLPPKQEYVISVRLTELQVTLYQEYLNRTGQVDGQITTRGAQLFKDYQNLMKIWTHPWVLKLAEIRDESKMKYDDEDSFIDDSDAEDEKSFLGSDSSSEESVPNVSEGEESAGEGSSANRRSRRLRNRNRSDDKEEVVKEWKTRSRGDTEVVTEDTGPQAVSNEWWAQYLTEDDQTKMEHSGKLVLLFDILRMCEEIGDKVLIFSQSLLSLDIIEYFLEHVDSKFQADTADKKDDELPEEFGKRWTKGEDYFRLDGSTSAQLRQCWAGIFNDPENLRARLFLISTRAGGLGINLVGANRVIIFDASWNPSHDVQSMFRVYRFGQSKPCYIYRFLAQGTMEEKIYERQITKLSLSQRVVDEHQVERHFTSADLQELYAFKPDRLADNKEKPTLMLPKDALLAEIMSGQRDWFVNLHEHDSLLENLVEQELTEEEKKAAWEEYENEKKGLRMNVHQGFGGLGLTGFLSQEYLLQTARTLREQNPDMPQEELQMYLQRIIMIQIRQKQEEQRRLDFIQRQQETQFAAQMRQHYAQFQHLQQYGHGAMPLGMLPPQLMPPSTPGSRFSPSLYAHMAQPGLSAYHEAAAMARMGNTSGGGAAGGSGAPGAASSKGANSSKSKPEEIINLDESN</sequence>
<dbReference type="InterPro" id="IPR041430">
    <property type="entry name" value="ADD_ATRX"/>
</dbReference>
<name>A0A2T7PMM7_POMCA</name>
<evidence type="ECO:0000256" key="6">
    <source>
        <dbReference type="ARBA" id="ARBA00022553"/>
    </source>
</evidence>
<dbReference type="InterPro" id="IPR013083">
    <property type="entry name" value="Znf_RING/FYVE/PHD"/>
</dbReference>
<feature type="region of interest" description="Disordered" evidence="22">
    <location>
        <begin position="324"/>
        <end position="489"/>
    </location>
</feature>
<dbReference type="InterPro" id="IPR025766">
    <property type="entry name" value="ADD"/>
</dbReference>
<reference evidence="26 27" key="1">
    <citation type="submission" date="2018-04" db="EMBL/GenBank/DDBJ databases">
        <title>The genome of golden apple snail Pomacea canaliculata provides insight into stress tolerance and invasive adaptation.</title>
        <authorList>
            <person name="Liu C."/>
            <person name="Liu B."/>
            <person name="Ren Y."/>
            <person name="Zhang Y."/>
            <person name="Wang H."/>
            <person name="Li S."/>
            <person name="Jiang F."/>
            <person name="Yin L."/>
            <person name="Zhang G."/>
            <person name="Qian W."/>
            <person name="Fan W."/>
        </authorList>
    </citation>
    <scope>NUCLEOTIDE SEQUENCE [LARGE SCALE GENOMIC DNA]</scope>
    <source>
        <strain evidence="26">SZHN2017</strain>
        <tissue evidence="26">Muscle</tissue>
    </source>
</reference>
<feature type="region of interest" description="Disordered" evidence="22">
    <location>
        <begin position="1956"/>
        <end position="1996"/>
    </location>
</feature>
<evidence type="ECO:0000256" key="19">
    <source>
        <dbReference type="ARBA" id="ARBA00031106"/>
    </source>
</evidence>
<evidence type="ECO:0000256" key="5">
    <source>
        <dbReference type="ARBA" id="ARBA00022454"/>
    </source>
</evidence>
<gene>
    <name evidence="26" type="ORF">C0Q70_05939</name>
</gene>
<feature type="region of interest" description="Disordered" evidence="22">
    <location>
        <begin position="594"/>
        <end position="1071"/>
    </location>
</feature>
<evidence type="ECO:0000256" key="11">
    <source>
        <dbReference type="ARBA" id="ARBA00022801"/>
    </source>
</evidence>
<evidence type="ECO:0000259" key="24">
    <source>
        <dbReference type="PROSITE" id="PS51194"/>
    </source>
</evidence>
<evidence type="ECO:0000256" key="4">
    <source>
        <dbReference type="ARBA" id="ARBA00012551"/>
    </source>
</evidence>
<feature type="compositionally biased region" description="Acidic residues" evidence="22">
    <location>
        <begin position="1442"/>
        <end position="1455"/>
    </location>
</feature>
<dbReference type="InterPro" id="IPR001650">
    <property type="entry name" value="Helicase_C-like"/>
</dbReference>
<keyword evidence="8" id="KW-0547">Nucleotide-binding</keyword>
<dbReference type="GO" id="GO:0000781">
    <property type="term" value="C:chromosome, telomeric region"/>
    <property type="evidence" value="ECO:0007669"/>
    <property type="project" value="UniProtKB-SubCell"/>
</dbReference>
<dbReference type="GO" id="GO:0006281">
    <property type="term" value="P:DNA repair"/>
    <property type="evidence" value="ECO:0007669"/>
    <property type="project" value="UniProtKB-KW"/>
</dbReference>
<dbReference type="EMBL" id="PZQS01000003">
    <property type="protein sequence ID" value="PVD34662.1"/>
    <property type="molecule type" value="Genomic_DNA"/>
</dbReference>